<dbReference type="AlphaFoldDB" id="A0A418IHY7"/>
<dbReference type="Proteomes" id="UP000286317">
    <property type="component" value="Unassembled WGS sequence"/>
</dbReference>
<evidence type="ECO:0000256" key="3">
    <source>
        <dbReference type="ARBA" id="ARBA00022692"/>
    </source>
</evidence>
<dbReference type="EMBL" id="QXUF01000012">
    <property type="protein sequence ID" value="RIN02367.1"/>
    <property type="molecule type" value="Genomic_DNA"/>
</dbReference>
<keyword evidence="2" id="KW-1003">Cell membrane</keyword>
<keyword evidence="5 6" id="KW-0472">Membrane</keyword>
<feature type="domain" description="ComEC/Rec2-related protein" evidence="7">
    <location>
        <begin position="150"/>
        <end position="346"/>
    </location>
</feature>
<evidence type="ECO:0000256" key="6">
    <source>
        <dbReference type="SAM" id="Phobius"/>
    </source>
</evidence>
<keyword evidence="4 6" id="KW-1133">Transmembrane helix</keyword>
<evidence type="ECO:0000256" key="4">
    <source>
        <dbReference type="ARBA" id="ARBA00022989"/>
    </source>
</evidence>
<comment type="caution">
    <text evidence="8">The sequence shown here is derived from an EMBL/GenBank/DDBJ whole genome shotgun (WGS) entry which is preliminary data.</text>
</comment>
<feature type="transmembrane region" description="Helical" evidence="6">
    <location>
        <begin position="171"/>
        <end position="193"/>
    </location>
</feature>
<organism evidence="8 9">
    <name type="scientific">Staphylococcus shinii</name>
    <dbReference type="NCBI Taxonomy" id="2912228"/>
    <lineage>
        <taxon>Bacteria</taxon>
        <taxon>Bacillati</taxon>
        <taxon>Bacillota</taxon>
        <taxon>Bacilli</taxon>
        <taxon>Bacillales</taxon>
        <taxon>Staphylococcaceae</taxon>
        <taxon>Staphylococcus</taxon>
    </lineage>
</organism>
<sequence>MLFILLIPVLSTSYFQHHLKVTIEQRTFLTKQTIHTQAYFINKPVLNNQKLIGKVKIGKRTFKYYYRIKSENVGKIQAKIVRQKCYIDTTIQSLNNHPYSQLSLFINNIDLNSCSNSKITYSNILDYHKQYVLDRLKHFQIKYPGKIIALISGDTTAISDDDIEKYKEIGIYHLLAISGTHIGALVSIIYFLLKPIKCPIVIVKSIICVVLPLYVFYTDLAPSAIRAAMTCLLLILLSKSLARNALNLLSVAFVLMTSFYPPFVYHIGFQFSFLITFFILFALPILENAHWVKKTIYISLIAQLGSFIISAIYFNHIQWIGIISNLFFVPFYTFILFPYVIFIFLLIH</sequence>
<feature type="transmembrane region" description="Helical" evidence="6">
    <location>
        <begin position="223"/>
        <end position="242"/>
    </location>
</feature>
<dbReference type="PANTHER" id="PTHR30619">
    <property type="entry name" value="DNA INTERNALIZATION/COMPETENCE PROTEIN COMEC/REC2"/>
    <property type="match status" value="1"/>
</dbReference>
<evidence type="ECO:0000256" key="1">
    <source>
        <dbReference type="ARBA" id="ARBA00004651"/>
    </source>
</evidence>
<dbReference type="NCBIfam" id="TIGR00360">
    <property type="entry name" value="ComEC_N-term"/>
    <property type="match status" value="1"/>
</dbReference>
<keyword evidence="3 6" id="KW-0812">Transmembrane</keyword>
<feature type="transmembrane region" description="Helical" evidence="6">
    <location>
        <begin position="263"/>
        <end position="283"/>
    </location>
</feature>
<dbReference type="OrthoDB" id="9761531at2"/>
<evidence type="ECO:0000313" key="8">
    <source>
        <dbReference type="EMBL" id="RIN02367.1"/>
    </source>
</evidence>
<evidence type="ECO:0000259" key="7">
    <source>
        <dbReference type="Pfam" id="PF03772"/>
    </source>
</evidence>
<name>A0A418IHY7_9STAP</name>
<gene>
    <name evidence="8" type="ORF">BU112_02980</name>
</gene>
<evidence type="ECO:0000256" key="2">
    <source>
        <dbReference type="ARBA" id="ARBA00022475"/>
    </source>
</evidence>
<dbReference type="Pfam" id="PF03772">
    <property type="entry name" value="Competence"/>
    <property type="match status" value="1"/>
</dbReference>
<feature type="non-terminal residue" evidence="8">
    <location>
        <position position="348"/>
    </location>
</feature>
<proteinExistence type="predicted"/>
<dbReference type="InterPro" id="IPR004477">
    <property type="entry name" value="ComEC_N"/>
</dbReference>
<reference evidence="8 9" key="1">
    <citation type="journal article" date="2016" name="Front. Microbiol.">
        <title>Comprehensive Phylogenetic Analysis of Bovine Non-aureus Staphylococci Species Based on Whole-Genome Sequencing.</title>
        <authorList>
            <person name="Naushad S."/>
            <person name="Barkema H.W."/>
            <person name="Luby C."/>
            <person name="Condas L.A."/>
            <person name="Nobrega D.B."/>
            <person name="Carson D.A."/>
            <person name="De Buck J."/>
        </authorList>
    </citation>
    <scope>NUCLEOTIDE SEQUENCE [LARGE SCALE GENOMIC DNA]</scope>
    <source>
        <strain evidence="8 9">SNUC 4554</strain>
    </source>
</reference>
<keyword evidence="9" id="KW-1185">Reference proteome</keyword>
<dbReference type="PANTHER" id="PTHR30619:SF1">
    <property type="entry name" value="RECOMBINATION PROTEIN 2"/>
    <property type="match status" value="1"/>
</dbReference>
<feature type="transmembrane region" description="Helical" evidence="6">
    <location>
        <begin position="295"/>
        <end position="314"/>
    </location>
</feature>
<dbReference type="GO" id="GO:0005886">
    <property type="term" value="C:plasma membrane"/>
    <property type="evidence" value="ECO:0007669"/>
    <property type="project" value="UniProtKB-SubCell"/>
</dbReference>
<evidence type="ECO:0000256" key="5">
    <source>
        <dbReference type="ARBA" id="ARBA00023136"/>
    </source>
</evidence>
<comment type="subcellular location">
    <subcellularLocation>
        <location evidence="1">Cell membrane</location>
        <topology evidence="1">Multi-pass membrane protein</topology>
    </subcellularLocation>
</comment>
<dbReference type="InterPro" id="IPR052159">
    <property type="entry name" value="Competence_DNA_uptake"/>
</dbReference>
<feature type="transmembrane region" description="Helical" evidence="6">
    <location>
        <begin position="326"/>
        <end position="347"/>
    </location>
</feature>
<feature type="transmembrane region" description="Helical" evidence="6">
    <location>
        <begin position="200"/>
        <end position="217"/>
    </location>
</feature>
<accession>A0A418IHY7</accession>
<protein>
    <submittedName>
        <fullName evidence="8">ComEC/Rec2 family competence protein</fullName>
    </submittedName>
</protein>
<evidence type="ECO:0000313" key="9">
    <source>
        <dbReference type="Proteomes" id="UP000286317"/>
    </source>
</evidence>